<evidence type="ECO:0000256" key="1">
    <source>
        <dbReference type="SAM" id="SignalP"/>
    </source>
</evidence>
<evidence type="ECO:0008006" key="4">
    <source>
        <dbReference type="Google" id="ProtNLM"/>
    </source>
</evidence>
<keyword evidence="3" id="KW-1185">Reference proteome</keyword>
<dbReference type="InParanoid" id="A0A1Y1WU16"/>
<keyword evidence="1" id="KW-0732">Signal</keyword>
<name>A0A1Y1WU16_9FUNG</name>
<comment type="caution">
    <text evidence="2">The sequence shown here is derived from an EMBL/GenBank/DDBJ whole genome shotgun (WGS) entry which is preliminary data.</text>
</comment>
<dbReference type="EMBL" id="MCFE01000922">
    <property type="protein sequence ID" value="ORX76726.1"/>
    <property type="molecule type" value="Genomic_DNA"/>
</dbReference>
<evidence type="ECO:0000313" key="3">
    <source>
        <dbReference type="Proteomes" id="UP000193498"/>
    </source>
</evidence>
<proteinExistence type="predicted"/>
<organism evidence="2 3">
    <name type="scientific">Basidiobolus meristosporus CBS 931.73</name>
    <dbReference type="NCBI Taxonomy" id="1314790"/>
    <lineage>
        <taxon>Eukaryota</taxon>
        <taxon>Fungi</taxon>
        <taxon>Fungi incertae sedis</taxon>
        <taxon>Zoopagomycota</taxon>
        <taxon>Entomophthoromycotina</taxon>
        <taxon>Basidiobolomycetes</taxon>
        <taxon>Basidiobolales</taxon>
        <taxon>Basidiobolaceae</taxon>
        <taxon>Basidiobolus</taxon>
    </lineage>
</organism>
<evidence type="ECO:0000313" key="2">
    <source>
        <dbReference type="EMBL" id="ORX76726.1"/>
    </source>
</evidence>
<reference evidence="2 3" key="1">
    <citation type="submission" date="2016-07" db="EMBL/GenBank/DDBJ databases">
        <title>Pervasive Adenine N6-methylation of Active Genes in Fungi.</title>
        <authorList>
            <consortium name="DOE Joint Genome Institute"/>
            <person name="Mondo S.J."/>
            <person name="Dannebaum R.O."/>
            <person name="Kuo R.C."/>
            <person name="Labutti K."/>
            <person name="Haridas S."/>
            <person name="Kuo A."/>
            <person name="Salamov A."/>
            <person name="Ahrendt S.R."/>
            <person name="Lipzen A."/>
            <person name="Sullivan W."/>
            <person name="Andreopoulos W.B."/>
            <person name="Clum A."/>
            <person name="Lindquist E."/>
            <person name="Daum C."/>
            <person name="Ramamoorthy G.K."/>
            <person name="Gryganskyi A."/>
            <person name="Culley D."/>
            <person name="Magnuson J.K."/>
            <person name="James T.Y."/>
            <person name="O'Malley M.A."/>
            <person name="Stajich J.E."/>
            <person name="Spatafora J.W."/>
            <person name="Visel A."/>
            <person name="Grigoriev I.V."/>
        </authorList>
    </citation>
    <scope>NUCLEOTIDE SEQUENCE [LARGE SCALE GENOMIC DNA]</scope>
    <source>
        <strain evidence="2 3">CBS 931.73</strain>
    </source>
</reference>
<accession>A0A1Y1WU16</accession>
<sequence length="180" mass="18979">MLHISKVLTLIACTAVVAAYPQEAASCENDLSGCKDSGKSPEYAYCLNGQLVTQKCPSATFCYDQPGGEISCSIAGTIVASAAQQASGNLSEGPCDNTAPACVDSGKSAEYKYCMADQLYTFKCPSGLLCVKESDGYITCKTAASLSKPKTCKVPVPKKPTLIFDTATSTTFDYWPFQGL</sequence>
<protein>
    <recommendedName>
        <fullName evidence="4">Carbohydrate-binding module family 19 domain-containing protein</fullName>
    </recommendedName>
</protein>
<feature type="chain" id="PRO_5012010982" description="Carbohydrate-binding module family 19 domain-containing protein" evidence="1">
    <location>
        <begin position="20"/>
        <end position="180"/>
    </location>
</feature>
<dbReference type="AlphaFoldDB" id="A0A1Y1WU16"/>
<gene>
    <name evidence="2" type="ORF">K493DRAFT_308990</name>
</gene>
<feature type="signal peptide" evidence="1">
    <location>
        <begin position="1"/>
        <end position="19"/>
    </location>
</feature>
<dbReference type="Proteomes" id="UP000193498">
    <property type="component" value="Unassembled WGS sequence"/>
</dbReference>